<dbReference type="AlphaFoldDB" id="G3AEL3"/>
<dbReference type="HOGENOM" id="CLU_2814046_0_0_1"/>
<dbReference type="Proteomes" id="UP000000709">
    <property type="component" value="Unassembled WGS sequence"/>
</dbReference>
<dbReference type="InParanoid" id="G3AEL3"/>
<organism evidence="2">
    <name type="scientific">Spathaspora passalidarum (strain NRRL Y-27907 / 11-Y1)</name>
    <dbReference type="NCBI Taxonomy" id="619300"/>
    <lineage>
        <taxon>Eukaryota</taxon>
        <taxon>Fungi</taxon>
        <taxon>Dikarya</taxon>
        <taxon>Ascomycota</taxon>
        <taxon>Saccharomycotina</taxon>
        <taxon>Pichiomycetes</taxon>
        <taxon>Debaryomycetaceae</taxon>
        <taxon>Spathaspora</taxon>
    </lineage>
</organism>
<dbReference type="EMBL" id="GL996499">
    <property type="protein sequence ID" value="EGW34775.1"/>
    <property type="molecule type" value="Genomic_DNA"/>
</dbReference>
<evidence type="ECO:0000313" key="2">
    <source>
        <dbReference type="Proteomes" id="UP000000709"/>
    </source>
</evidence>
<evidence type="ECO:0000313" key="1">
    <source>
        <dbReference type="EMBL" id="EGW34775.1"/>
    </source>
</evidence>
<name>G3AEL3_SPAPN</name>
<sequence>MQDVAVFSFFVTVARSFIFIDGRHKKELWNSKKSESPSTTLTGMYQINRQAQEVYMFITCIVIPIAP</sequence>
<proteinExistence type="predicted"/>
<dbReference type="RefSeq" id="XP_007372187.1">
    <property type="nucleotide sequence ID" value="XM_007372125.1"/>
</dbReference>
<keyword evidence="2" id="KW-1185">Reference proteome</keyword>
<gene>
    <name evidence="1" type="ORF">SPAPADRAFT_57842</name>
</gene>
<accession>G3AEL3</accession>
<dbReference type="GeneID" id="18872218"/>
<reference evidence="1 2" key="1">
    <citation type="journal article" date="2011" name="Proc. Natl. Acad. Sci. U.S.A.">
        <title>Comparative genomics of xylose-fermenting fungi for enhanced biofuel production.</title>
        <authorList>
            <person name="Wohlbach D.J."/>
            <person name="Kuo A."/>
            <person name="Sato T.K."/>
            <person name="Potts K.M."/>
            <person name="Salamov A.A."/>
            <person name="LaButti K.M."/>
            <person name="Sun H."/>
            <person name="Clum A."/>
            <person name="Pangilinan J.L."/>
            <person name="Lindquist E.A."/>
            <person name="Lucas S."/>
            <person name="Lapidus A."/>
            <person name="Jin M."/>
            <person name="Gunawan C."/>
            <person name="Balan V."/>
            <person name="Dale B.E."/>
            <person name="Jeffries T.W."/>
            <person name="Zinkel R."/>
            <person name="Barry K.W."/>
            <person name="Grigoriev I.V."/>
            <person name="Gasch A.P."/>
        </authorList>
    </citation>
    <scope>NUCLEOTIDE SEQUENCE [LARGE SCALE GENOMIC DNA]</scope>
    <source>
        <strain evidence="2">NRRL Y-27907 / 11-Y1</strain>
    </source>
</reference>
<protein>
    <submittedName>
        <fullName evidence="1">Uncharacterized protein</fullName>
    </submittedName>
</protein>
<dbReference type="KEGG" id="spaa:SPAPADRAFT_57842"/>